<name>A0A1H4M7I4_9HYPH</name>
<evidence type="ECO:0008006" key="4">
    <source>
        <dbReference type="Google" id="ProtNLM"/>
    </source>
</evidence>
<reference evidence="3" key="1">
    <citation type="submission" date="2016-10" db="EMBL/GenBank/DDBJ databases">
        <authorList>
            <person name="Varghese N."/>
            <person name="Submissions S."/>
        </authorList>
    </citation>
    <scope>NUCLEOTIDE SEQUENCE [LARGE SCALE GENOMIC DNA]</scope>
    <source>
        <strain evidence="3">ES.061</strain>
    </source>
</reference>
<protein>
    <recommendedName>
        <fullName evidence="4">Mobilisation protein (MobC)</fullName>
    </recommendedName>
</protein>
<sequence length="165" mass="18192">MSLKGRFNKTGSAPRSKEKDKKRPSPFCIRLSEADRARLAMEAAGTPLGAYIKQKALGLPAQRKRLSGLTIKDRQAFAQALALLGQSRLASNLNQLAHAVNIGSLPVTPETESFLLEAVQDVRELRRLFLLAVGMKPLRISHDPQRLSARQRSEPGRSPHAHGRQ</sequence>
<organism evidence="2 3">
    <name type="scientific">Nitratireductor aquibiodomus</name>
    <dbReference type="NCBI Taxonomy" id="204799"/>
    <lineage>
        <taxon>Bacteria</taxon>
        <taxon>Pseudomonadati</taxon>
        <taxon>Pseudomonadota</taxon>
        <taxon>Alphaproteobacteria</taxon>
        <taxon>Hyphomicrobiales</taxon>
        <taxon>Phyllobacteriaceae</taxon>
        <taxon>Nitratireductor</taxon>
    </lineage>
</organism>
<feature type="region of interest" description="Disordered" evidence="1">
    <location>
        <begin position="142"/>
        <end position="165"/>
    </location>
</feature>
<accession>A0A1H4M7I4</accession>
<proteinExistence type="predicted"/>
<dbReference type="AlphaFoldDB" id="A0A1H4M7I4"/>
<gene>
    <name evidence="2" type="ORF">SAMN05216452_3188</name>
</gene>
<feature type="compositionally biased region" description="Basic and acidic residues" evidence="1">
    <location>
        <begin position="142"/>
        <end position="157"/>
    </location>
</feature>
<evidence type="ECO:0000313" key="3">
    <source>
        <dbReference type="Proteomes" id="UP000199064"/>
    </source>
</evidence>
<keyword evidence="3" id="KW-1185">Reference proteome</keyword>
<evidence type="ECO:0000313" key="2">
    <source>
        <dbReference type="EMBL" id="SEB79060.1"/>
    </source>
</evidence>
<evidence type="ECO:0000256" key="1">
    <source>
        <dbReference type="SAM" id="MobiDB-lite"/>
    </source>
</evidence>
<dbReference type="Proteomes" id="UP000199064">
    <property type="component" value="Unassembled WGS sequence"/>
</dbReference>
<dbReference type="RefSeq" id="WP_177175093.1">
    <property type="nucleotide sequence ID" value="NZ_FNSL01000001.1"/>
</dbReference>
<dbReference type="EMBL" id="FNSL01000001">
    <property type="protein sequence ID" value="SEB79060.1"/>
    <property type="molecule type" value="Genomic_DNA"/>
</dbReference>
<feature type="region of interest" description="Disordered" evidence="1">
    <location>
        <begin position="1"/>
        <end position="25"/>
    </location>
</feature>